<feature type="transmembrane region" description="Helical" evidence="1">
    <location>
        <begin position="202"/>
        <end position="221"/>
    </location>
</feature>
<name>A0A8J7C3M1_9BACT</name>
<organism evidence="4 5">
    <name type="scientific">Candidatus Sulfomarinibacter kjeldsenii</name>
    <dbReference type="NCBI Taxonomy" id="2885994"/>
    <lineage>
        <taxon>Bacteria</taxon>
        <taxon>Pseudomonadati</taxon>
        <taxon>Acidobacteriota</taxon>
        <taxon>Thermoanaerobaculia</taxon>
        <taxon>Thermoanaerobaculales</taxon>
        <taxon>Candidatus Sulfomarinibacteraceae</taxon>
        <taxon>Candidatus Sulfomarinibacter</taxon>
    </lineage>
</organism>
<keyword evidence="1" id="KW-1133">Transmembrane helix</keyword>
<sequence length="419" mass="44641">MDALVSHLPPEFFGFVLTLGLSLLIGFEREEHEPEGIGGVRTFPIIGLGGFLLIAGFPDTAIPFALGLVVMGGLVALTHWHALQLGEPGITTEAAALLTFTIGGCAAKGLYWISIATGVVTVILLHEKRLLEGLATALPRHEMRTLLRFLLLIAVILPVVPNRTFTPFEINPFKLWLVVVAVSGVSYVSYLLRMWWGEDRGLILAGLLGGAYSSTVTTVVLSRQSKKREPCSVGYAGAIVAATGMMYIRLWILLLLFAAPLAYRLTGLFWGLSVAAVIVGSLLARTKRVPDDCEFDPTTERRDGNPLDVTSAFTFAAIFLAILVATKVVAERFGTTGVLVMAAIMGAADVDPFILGLTQNIGSGLDLGIAALAVVIASAVNNLMKGVYAVIFGSRRTGRLSLALLASFGAISVVLFLVF</sequence>
<reference evidence="4 5" key="1">
    <citation type="submission" date="2020-08" db="EMBL/GenBank/DDBJ databases">
        <title>Acidobacteriota in marine sediments use diverse sulfur dissimilation pathways.</title>
        <authorList>
            <person name="Wasmund K."/>
        </authorList>
    </citation>
    <scope>NUCLEOTIDE SEQUENCE [LARGE SCALE GENOMIC DNA]</scope>
    <source>
        <strain evidence="4">MAG AM3-A</strain>
    </source>
</reference>
<feature type="transmembrane region" description="Helical" evidence="1">
    <location>
        <begin position="265"/>
        <end position="284"/>
    </location>
</feature>
<keyword evidence="1" id="KW-0472">Membrane</keyword>
<proteinExistence type="predicted"/>
<dbReference type="AlphaFoldDB" id="A0A8J7C3M1"/>
<dbReference type="InterPro" id="IPR025105">
    <property type="entry name" value="DUF4010"/>
</dbReference>
<feature type="transmembrane region" description="Helical" evidence="1">
    <location>
        <begin position="145"/>
        <end position="161"/>
    </location>
</feature>
<dbReference type="Proteomes" id="UP000598633">
    <property type="component" value="Unassembled WGS sequence"/>
</dbReference>
<feature type="transmembrane region" description="Helical" evidence="1">
    <location>
        <begin position="64"/>
        <end position="83"/>
    </location>
</feature>
<dbReference type="PANTHER" id="PTHR39084">
    <property type="entry name" value="MEMBRANE PROTEIN-RELATED"/>
    <property type="match status" value="1"/>
</dbReference>
<evidence type="ECO:0000313" key="4">
    <source>
        <dbReference type="EMBL" id="MBD3871085.1"/>
    </source>
</evidence>
<evidence type="ECO:0000313" key="5">
    <source>
        <dbReference type="Proteomes" id="UP000598633"/>
    </source>
</evidence>
<feature type="transmembrane region" description="Helical" evidence="1">
    <location>
        <begin position="12"/>
        <end position="27"/>
    </location>
</feature>
<feature type="transmembrane region" description="Helical" evidence="1">
    <location>
        <begin position="173"/>
        <end position="196"/>
    </location>
</feature>
<feature type="transmembrane region" description="Helical" evidence="1">
    <location>
        <begin position="400"/>
        <end position="418"/>
    </location>
</feature>
<gene>
    <name evidence="4" type="ORF">IFJ97_06995</name>
</gene>
<dbReference type="Pfam" id="PF02308">
    <property type="entry name" value="MgtC"/>
    <property type="match status" value="1"/>
</dbReference>
<keyword evidence="1" id="KW-0812">Transmembrane</keyword>
<dbReference type="InterPro" id="IPR049177">
    <property type="entry name" value="MgtC_SapB_SrpB_YhiD_N"/>
</dbReference>
<feature type="domain" description="MgtC/SapB/SrpB/YhiD N-terminal" evidence="2">
    <location>
        <begin position="16"/>
        <end position="132"/>
    </location>
</feature>
<dbReference type="EMBL" id="JACXWA010000114">
    <property type="protein sequence ID" value="MBD3871085.1"/>
    <property type="molecule type" value="Genomic_DNA"/>
</dbReference>
<dbReference type="Pfam" id="PF13194">
    <property type="entry name" value="DUF4010"/>
    <property type="match status" value="1"/>
</dbReference>
<evidence type="ECO:0000259" key="3">
    <source>
        <dbReference type="Pfam" id="PF13194"/>
    </source>
</evidence>
<evidence type="ECO:0000259" key="2">
    <source>
        <dbReference type="Pfam" id="PF02308"/>
    </source>
</evidence>
<comment type="caution">
    <text evidence="4">The sequence shown here is derived from an EMBL/GenBank/DDBJ whole genome shotgun (WGS) entry which is preliminary data.</text>
</comment>
<feature type="domain" description="DUF4010" evidence="3">
    <location>
        <begin position="180"/>
        <end position="393"/>
    </location>
</feature>
<feature type="transmembrane region" description="Helical" evidence="1">
    <location>
        <begin position="39"/>
        <end position="58"/>
    </location>
</feature>
<feature type="transmembrane region" description="Helical" evidence="1">
    <location>
        <begin position="337"/>
        <end position="357"/>
    </location>
</feature>
<dbReference type="PANTHER" id="PTHR39084:SF1">
    <property type="entry name" value="DUF4010 DOMAIN-CONTAINING PROTEIN"/>
    <property type="match status" value="1"/>
</dbReference>
<feature type="transmembrane region" description="Helical" evidence="1">
    <location>
        <begin position="95"/>
        <end position="125"/>
    </location>
</feature>
<evidence type="ECO:0000256" key="1">
    <source>
        <dbReference type="SAM" id="Phobius"/>
    </source>
</evidence>
<accession>A0A8J7C3M1</accession>
<protein>
    <submittedName>
        <fullName evidence="4">MgtC/SapB family protein</fullName>
    </submittedName>
</protein>
<feature type="transmembrane region" description="Helical" evidence="1">
    <location>
        <begin position="305"/>
        <end position="325"/>
    </location>
</feature>
<feature type="transmembrane region" description="Helical" evidence="1">
    <location>
        <begin position="233"/>
        <end position="259"/>
    </location>
</feature>